<proteinExistence type="predicted"/>
<evidence type="ECO:0000313" key="1">
    <source>
        <dbReference type="EMBL" id="KRL08041.1"/>
    </source>
</evidence>
<comment type="caution">
    <text evidence="1">The sequence shown here is derived from an EMBL/GenBank/DDBJ whole genome shotgun (WGS) entry which is preliminary data.</text>
</comment>
<gene>
    <name evidence="1" type="ORF">FC92_GL001115</name>
</gene>
<dbReference type="Proteomes" id="UP000051448">
    <property type="component" value="Unassembled WGS sequence"/>
</dbReference>
<reference evidence="1 2" key="1">
    <citation type="journal article" date="2015" name="Genome Announc.">
        <title>Expanding the biotechnology potential of lactobacilli through comparative genomics of 213 strains and associated genera.</title>
        <authorList>
            <person name="Sun Z."/>
            <person name="Harris H.M."/>
            <person name="McCann A."/>
            <person name="Guo C."/>
            <person name="Argimon S."/>
            <person name="Zhang W."/>
            <person name="Yang X."/>
            <person name="Jeffery I.B."/>
            <person name="Cooney J.C."/>
            <person name="Kagawa T.F."/>
            <person name="Liu W."/>
            <person name="Song Y."/>
            <person name="Salvetti E."/>
            <person name="Wrobel A."/>
            <person name="Rasinkangas P."/>
            <person name="Parkhill J."/>
            <person name="Rea M.C."/>
            <person name="O'Sullivan O."/>
            <person name="Ritari J."/>
            <person name="Douillard F.P."/>
            <person name="Paul Ross R."/>
            <person name="Yang R."/>
            <person name="Briner A.E."/>
            <person name="Felis G.E."/>
            <person name="de Vos W.M."/>
            <person name="Barrangou R."/>
            <person name="Klaenhammer T.R."/>
            <person name="Caufield P.W."/>
            <person name="Cui Y."/>
            <person name="Zhang H."/>
            <person name="O'Toole P.W."/>
        </authorList>
    </citation>
    <scope>NUCLEOTIDE SEQUENCE [LARGE SCALE GENOMIC DNA]</scope>
    <source>
        <strain evidence="1 2">DSM 19519</strain>
    </source>
</reference>
<accession>A0A0R1MKL9</accession>
<keyword evidence="2" id="KW-1185">Reference proteome</keyword>
<evidence type="ECO:0000313" key="2">
    <source>
        <dbReference type="Proteomes" id="UP000051448"/>
    </source>
</evidence>
<dbReference type="RefSeq" id="WP_157047935.1">
    <property type="nucleotide sequence ID" value="NZ_AZDX01000003.1"/>
</dbReference>
<dbReference type="GeneID" id="98309489"/>
<dbReference type="PATRIC" id="fig|1423759.3.peg.1180"/>
<protein>
    <submittedName>
        <fullName evidence="1">Uncharacterized protein</fullName>
    </submittedName>
</protein>
<dbReference type="AlphaFoldDB" id="A0A0R1MKL9"/>
<dbReference type="STRING" id="1423759.FC92_GL001115"/>
<dbReference type="EMBL" id="AZDX01000003">
    <property type="protein sequence ID" value="KRL08041.1"/>
    <property type="molecule type" value="Genomic_DNA"/>
</dbReference>
<name>A0A0R1MKL9_9LACO</name>
<organism evidence="1 2">
    <name type="scientific">Liquorilactobacillus hordei DSM 19519</name>
    <dbReference type="NCBI Taxonomy" id="1423759"/>
    <lineage>
        <taxon>Bacteria</taxon>
        <taxon>Bacillati</taxon>
        <taxon>Bacillota</taxon>
        <taxon>Bacilli</taxon>
        <taxon>Lactobacillales</taxon>
        <taxon>Lactobacillaceae</taxon>
        <taxon>Liquorilactobacillus</taxon>
    </lineage>
</organism>
<sequence length="55" mass="6321">MNDSFGAKKGETFRLQLDFKNEHEAELAFKELISGNKALTDYKKCNVNNAYNNCF</sequence>